<feature type="transmembrane region" description="Helical" evidence="6">
    <location>
        <begin position="376"/>
        <end position="401"/>
    </location>
</feature>
<protein>
    <submittedName>
        <fullName evidence="8">MFS transporter</fullName>
    </submittedName>
</protein>
<dbReference type="CDD" id="cd17319">
    <property type="entry name" value="MFS_ExuT_GudP_like"/>
    <property type="match status" value="1"/>
</dbReference>
<keyword evidence="2 6" id="KW-0812">Transmembrane</keyword>
<dbReference type="PANTHER" id="PTHR11662">
    <property type="entry name" value="SOLUTE CARRIER FAMILY 17"/>
    <property type="match status" value="1"/>
</dbReference>
<dbReference type="InterPro" id="IPR011701">
    <property type="entry name" value="MFS"/>
</dbReference>
<dbReference type="GO" id="GO:0016020">
    <property type="term" value="C:membrane"/>
    <property type="evidence" value="ECO:0007669"/>
    <property type="project" value="UniProtKB-SubCell"/>
</dbReference>
<gene>
    <name evidence="8" type="ORF">C4F51_13535</name>
</gene>
<feature type="transmembrane region" description="Helical" evidence="6">
    <location>
        <begin position="58"/>
        <end position="77"/>
    </location>
</feature>
<dbReference type="AlphaFoldDB" id="A0A928YU30"/>
<evidence type="ECO:0000256" key="5">
    <source>
        <dbReference type="ARBA" id="ARBA00038514"/>
    </source>
</evidence>
<dbReference type="SUPFAM" id="SSF103473">
    <property type="entry name" value="MFS general substrate transporter"/>
    <property type="match status" value="1"/>
</dbReference>
<dbReference type="InterPro" id="IPR036259">
    <property type="entry name" value="MFS_trans_sf"/>
</dbReference>
<organism evidence="8 9">
    <name type="scientific">Cellvibrio polysaccharolyticus</name>
    <dbReference type="NCBI Taxonomy" id="2082724"/>
    <lineage>
        <taxon>Bacteria</taxon>
        <taxon>Pseudomonadati</taxon>
        <taxon>Pseudomonadota</taxon>
        <taxon>Gammaproteobacteria</taxon>
        <taxon>Cellvibrionales</taxon>
        <taxon>Cellvibrionaceae</taxon>
        <taxon>Cellvibrio</taxon>
    </lineage>
</organism>
<keyword evidence="9" id="KW-1185">Reference proteome</keyword>
<evidence type="ECO:0000313" key="8">
    <source>
        <dbReference type="EMBL" id="MBE8718211.1"/>
    </source>
</evidence>
<keyword evidence="3 6" id="KW-1133">Transmembrane helix</keyword>
<evidence type="ECO:0000256" key="1">
    <source>
        <dbReference type="ARBA" id="ARBA00004141"/>
    </source>
</evidence>
<dbReference type="InterPro" id="IPR000849">
    <property type="entry name" value="Sugar_P_transporter"/>
</dbReference>
<sequence length="438" mass="48264">MFHEKAGLKTIAPAGVRPGKTRYLMLFLIFFATVINYVDRTNLAVVAPILSEDLGLDRIQMGLLFSAFAWTYAFANLPGGFIVDRLGSRVAYGWSLFLWSAATFVQGAVSGFAALFGLRLLVGAAEAPAFPSNNRVVTMWFPKSERGSATSFYVVGQYIGTAMFTPLLFWVAVTYGWREVFYLTGGLGIIFAFIWFKVYRDPKECKRVSKEELRYIEEGGALTGGVQQADFKWSLVWQLFEHRQIWAICIGKFAISSTLFFFLTWFPTYLVEERGMTMLKAGFFAVMPYIAASVGVLLGGYWSDTLLKRGYSMSVARKLPIVTGFVFASTIFLANFTESNLVAISILSFAFFAQGVSSMSWAIISEVAPKELIGVTGGVCNFAGNLAGIIMPITIGFILAYTGSFSWALGLVGIAAITGALSYTFLLGPVKRIELRHE</sequence>
<evidence type="ECO:0000256" key="6">
    <source>
        <dbReference type="SAM" id="Phobius"/>
    </source>
</evidence>
<dbReference type="Pfam" id="PF07690">
    <property type="entry name" value="MFS_1"/>
    <property type="match status" value="1"/>
</dbReference>
<feature type="transmembrane region" description="Helical" evidence="6">
    <location>
        <begin position="286"/>
        <end position="307"/>
    </location>
</feature>
<feature type="transmembrane region" description="Helical" evidence="6">
    <location>
        <begin position="152"/>
        <end position="174"/>
    </location>
</feature>
<dbReference type="PROSITE" id="PS50850">
    <property type="entry name" value="MFS"/>
    <property type="match status" value="1"/>
</dbReference>
<reference evidence="8" key="1">
    <citation type="submission" date="2018-07" db="EMBL/GenBank/DDBJ databases">
        <title>Genome assembly of strain Ka43.</title>
        <authorList>
            <person name="Kukolya J."/>
            <person name="Nagy I."/>
            <person name="Horvath B."/>
            <person name="Toth A."/>
        </authorList>
    </citation>
    <scope>NUCLEOTIDE SEQUENCE</scope>
    <source>
        <strain evidence="8">KB43</strain>
    </source>
</reference>
<dbReference type="InterPro" id="IPR050382">
    <property type="entry name" value="MFS_Na/Anion_cotransporter"/>
</dbReference>
<dbReference type="Proteomes" id="UP000652567">
    <property type="component" value="Unassembled WGS sequence"/>
</dbReference>
<feature type="transmembrane region" description="Helical" evidence="6">
    <location>
        <begin position="342"/>
        <end position="364"/>
    </location>
</feature>
<name>A0A928YU30_9GAMM</name>
<proteinExistence type="inferred from homology"/>
<comment type="similarity">
    <text evidence="5">Belongs to the major facilitator superfamily. Phthalate permease family.</text>
</comment>
<evidence type="ECO:0000259" key="7">
    <source>
        <dbReference type="PROSITE" id="PS50850"/>
    </source>
</evidence>
<dbReference type="GO" id="GO:0022857">
    <property type="term" value="F:transmembrane transporter activity"/>
    <property type="evidence" value="ECO:0007669"/>
    <property type="project" value="InterPro"/>
</dbReference>
<comment type="caution">
    <text evidence="8">The sequence shown here is derived from an EMBL/GenBank/DDBJ whole genome shotgun (WGS) entry which is preliminary data.</text>
</comment>
<comment type="subcellular location">
    <subcellularLocation>
        <location evidence="1">Membrane</location>
        <topology evidence="1">Multi-pass membrane protein</topology>
    </subcellularLocation>
</comment>
<evidence type="ECO:0000313" key="9">
    <source>
        <dbReference type="Proteomes" id="UP000652567"/>
    </source>
</evidence>
<dbReference type="EMBL" id="PRDL01000001">
    <property type="protein sequence ID" value="MBE8718211.1"/>
    <property type="molecule type" value="Genomic_DNA"/>
</dbReference>
<dbReference type="PIRSF" id="PIRSF002808">
    <property type="entry name" value="Hexose_phosphate_transp"/>
    <property type="match status" value="1"/>
</dbReference>
<evidence type="ECO:0000256" key="4">
    <source>
        <dbReference type="ARBA" id="ARBA00023136"/>
    </source>
</evidence>
<evidence type="ECO:0000256" key="3">
    <source>
        <dbReference type="ARBA" id="ARBA00022989"/>
    </source>
</evidence>
<feature type="transmembrane region" description="Helical" evidence="6">
    <location>
        <begin position="245"/>
        <end position="266"/>
    </location>
</feature>
<dbReference type="NCBIfam" id="TIGR00893">
    <property type="entry name" value="2A0114"/>
    <property type="match status" value="1"/>
</dbReference>
<feature type="transmembrane region" description="Helical" evidence="6">
    <location>
        <begin position="407"/>
        <end position="428"/>
    </location>
</feature>
<evidence type="ECO:0000256" key="2">
    <source>
        <dbReference type="ARBA" id="ARBA00022692"/>
    </source>
</evidence>
<feature type="domain" description="Major facilitator superfamily (MFS) profile" evidence="7">
    <location>
        <begin position="25"/>
        <end position="431"/>
    </location>
</feature>
<accession>A0A928YU30</accession>
<feature type="transmembrane region" description="Helical" evidence="6">
    <location>
        <begin position="21"/>
        <end position="38"/>
    </location>
</feature>
<feature type="transmembrane region" description="Helical" evidence="6">
    <location>
        <begin position="180"/>
        <end position="199"/>
    </location>
</feature>
<dbReference type="PANTHER" id="PTHR11662:SF333">
    <property type="entry name" value="D-GALACTONATE TRANSPORTER"/>
    <property type="match status" value="1"/>
</dbReference>
<dbReference type="Gene3D" id="1.20.1250.20">
    <property type="entry name" value="MFS general substrate transporter like domains"/>
    <property type="match status" value="2"/>
</dbReference>
<keyword evidence="4 6" id="KW-0472">Membrane</keyword>
<dbReference type="InterPro" id="IPR020846">
    <property type="entry name" value="MFS_dom"/>
</dbReference>
<feature type="transmembrane region" description="Helical" evidence="6">
    <location>
        <begin position="319"/>
        <end position="336"/>
    </location>
</feature>